<dbReference type="OrthoDB" id="10251412at2759"/>
<dbReference type="HOGENOM" id="CLU_1504339_0_0_1"/>
<protein>
    <recommendedName>
        <fullName evidence="1">BCS1 N-terminal domain-containing protein</fullName>
    </recommendedName>
</protein>
<dbReference type="Pfam" id="PF08740">
    <property type="entry name" value="BCS1_N"/>
    <property type="match status" value="1"/>
</dbReference>
<evidence type="ECO:0000313" key="2">
    <source>
        <dbReference type="EMBL" id="KIM34267.1"/>
    </source>
</evidence>
<accession>A0A0C2XZH7</accession>
<dbReference type="InterPro" id="IPR014851">
    <property type="entry name" value="BCS1_N"/>
</dbReference>
<reference evidence="2 3" key="1">
    <citation type="submission" date="2014-04" db="EMBL/GenBank/DDBJ databases">
        <authorList>
            <consortium name="DOE Joint Genome Institute"/>
            <person name="Kuo A."/>
            <person name="Zuccaro A."/>
            <person name="Kohler A."/>
            <person name="Nagy L.G."/>
            <person name="Floudas D."/>
            <person name="Copeland A."/>
            <person name="Barry K.W."/>
            <person name="Cichocki N."/>
            <person name="Veneault-Fourrey C."/>
            <person name="LaButti K."/>
            <person name="Lindquist E.A."/>
            <person name="Lipzen A."/>
            <person name="Lundell T."/>
            <person name="Morin E."/>
            <person name="Murat C."/>
            <person name="Sun H."/>
            <person name="Tunlid A."/>
            <person name="Henrissat B."/>
            <person name="Grigoriev I.V."/>
            <person name="Hibbett D.S."/>
            <person name="Martin F."/>
            <person name="Nordberg H.P."/>
            <person name="Cantor M.N."/>
            <person name="Hua S.X."/>
        </authorList>
    </citation>
    <scope>NUCLEOTIDE SEQUENCE [LARGE SCALE GENOMIC DNA]</scope>
    <source>
        <strain evidence="2 3">MAFF 305830</strain>
    </source>
</reference>
<dbReference type="AlphaFoldDB" id="A0A0C2XZH7"/>
<organism evidence="2 3">
    <name type="scientific">Serendipita vermifera MAFF 305830</name>
    <dbReference type="NCBI Taxonomy" id="933852"/>
    <lineage>
        <taxon>Eukaryota</taxon>
        <taxon>Fungi</taxon>
        <taxon>Dikarya</taxon>
        <taxon>Basidiomycota</taxon>
        <taxon>Agaricomycotina</taxon>
        <taxon>Agaricomycetes</taxon>
        <taxon>Sebacinales</taxon>
        <taxon>Serendipitaceae</taxon>
        <taxon>Serendipita</taxon>
    </lineage>
</organism>
<gene>
    <name evidence="2" type="ORF">M408DRAFT_93143</name>
</gene>
<name>A0A0C2XZH7_SERVB</name>
<dbReference type="STRING" id="933852.A0A0C2XZH7"/>
<dbReference type="EMBL" id="KN824277">
    <property type="protein sequence ID" value="KIM34267.1"/>
    <property type="molecule type" value="Genomic_DNA"/>
</dbReference>
<reference evidence="3" key="2">
    <citation type="submission" date="2015-01" db="EMBL/GenBank/DDBJ databases">
        <title>Evolutionary Origins and Diversification of the Mycorrhizal Mutualists.</title>
        <authorList>
            <consortium name="DOE Joint Genome Institute"/>
            <consortium name="Mycorrhizal Genomics Consortium"/>
            <person name="Kohler A."/>
            <person name="Kuo A."/>
            <person name="Nagy L.G."/>
            <person name="Floudas D."/>
            <person name="Copeland A."/>
            <person name="Barry K.W."/>
            <person name="Cichocki N."/>
            <person name="Veneault-Fourrey C."/>
            <person name="LaButti K."/>
            <person name="Lindquist E.A."/>
            <person name="Lipzen A."/>
            <person name="Lundell T."/>
            <person name="Morin E."/>
            <person name="Murat C."/>
            <person name="Riley R."/>
            <person name="Ohm R."/>
            <person name="Sun H."/>
            <person name="Tunlid A."/>
            <person name="Henrissat B."/>
            <person name="Grigoriev I.V."/>
            <person name="Hibbett D.S."/>
            <person name="Martin F."/>
        </authorList>
    </citation>
    <scope>NUCLEOTIDE SEQUENCE [LARGE SCALE GENOMIC DNA]</scope>
    <source>
        <strain evidence="3">MAFF 305830</strain>
    </source>
</reference>
<evidence type="ECO:0000259" key="1">
    <source>
        <dbReference type="Pfam" id="PF08740"/>
    </source>
</evidence>
<sequence length="179" mass="20273">MYSLIERLSQELSSQVKLATAGNASAPIDASSTPQLPALGAASFPELAMLWKFVPFLAGDWIKLFLLGTVLETIRRFTGQIWTSLIDSFFLTATFESDDDAHNWMMVWISRQPRFHQARDVQVSTKVRSPACSRKHGVSIFSGMGYQYTRLLFSRHLCAWRGGCRTREETSPFPSFLWS</sequence>
<proteinExistence type="predicted"/>
<keyword evidence="3" id="KW-1185">Reference proteome</keyword>
<evidence type="ECO:0000313" key="3">
    <source>
        <dbReference type="Proteomes" id="UP000054097"/>
    </source>
</evidence>
<feature type="domain" description="BCS1 N-terminal" evidence="1">
    <location>
        <begin position="67"/>
        <end position="131"/>
    </location>
</feature>
<dbReference type="Proteomes" id="UP000054097">
    <property type="component" value="Unassembled WGS sequence"/>
</dbReference>